<evidence type="ECO:0000313" key="4">
    <source>
        <dbReference type="EMBL" id="GIJ69555.1"/>
    </source>
</evidence>
<dbReference type="Pfam" id="PF13365">
    <property type="entry name" value="Trypsin_2"/>
    <property type="match status" value="1"/>
</dbReference>
<dbReference type="GO" id="GO:0004252">
    <property type="term" value="F:serine-type endopeptidase activity"/>
    <property type="evidence" value="ECO:0007669"/>
    <property type="project" value="InterPro"/>
</dbReference>
<protein>
    <recommendedName>
        <fullName evidence="6">Serine protease</fullName>
    </recommendedName>
</protein>
<accession>A0A8J3ZW69</accession>
<dbReference type="PRINTS" id="PR00834">
    <property type="entry name" value="PROTEASES2C"/>
</dbReference>
<dbReference type="InterPro" id="IPR001940">
    <property type="entry name" value="Peptidase_S1C"/>
</dbReference>
<keyword evidence="5" id="KW-1185">Reference proteome</keyword>
<dbReference type="SUPFAM" id="SSF50494">
    <property type="entry name" value="Trypsin-like serine proteases"/>
    <property type="match status" value="1"/>
</dbReference>
<gene>
    <name evidence="4" type="ORF">Voc01_044720</name>
</gene>
<feature type="transmembrane region" description="Helical" evidence="3">
    <location>
        <begin position="95"/>
        <end position="119"/>
    </location>
</feature>
<keyword evidence="1" id="KW-0175">Coiled coil</keyword>
<dbReference type="AlphaFoldDB" id="A0A8J3ZW69"/>
<proteinExistence type="predicted"/>
<feature type="region of interest" description="Disordered" evidence="2">
    <location>
        <begin position="1"/>
        <end position="86"/>
    </location>
</feature>
<comment type="caution">
    <text evidence="4">The sequence shown here is derived from an EMBL/GenBank/DDBJ whole genome shotgun (WGS) entry which is preliminary data.</text>
</comment>
<keyword evidence="3" id="KW-0812">Transmembrane</keyword>
<evidence type="ECO:0000313" key="5">
    <source>
        <dbReference type="Proteomes" id="UP000635606"/>
    </source>
</evidence>
<evidence type="ECO:0000256" key="3">
    <source>
        <dbReference type="SAM" id="Phobius"/>
    </source>
</evidence>
<dbReference type="EMBL" id="BOPH01000062">
    <property type="protein sequence ID" value="GIJ69555.1"/>
    <property type="molecule type" value="Genomic_DNA"/>
</dbReference>
<dbReference type="GO" id="GO:0006508">
    <property type="term" value="P:proteolysis"/>
    <property type="evidence" value="ECO:0007669"/>
    <property type="project" value="InterPro"/>
</dbReference>
<dbReference type="PANTHER" id="PTHR43019">
    <property type="entry name" value="SERINE ENDOPROTEASE DEGS"/>
    <property type="match status" value="1"/>
</dbReference>
<name>A0A8J3ZW69_9ACTN</name>
<keyword evidence="3" id="KW-0472">Membrane</keyword>
<dbReference type="RefSeq" id="WP_203929466.1">
    <property type="nucleotide sequence ID" value="NZ_BOPH01000062.1"/>
</dbReference>
<dbReference type="InterPro" id="IPR009003">
    <property type="entry name" value="Peptidase_S1_PA"/>
</dbReference>
<organism evidence="4 5">
    <name type="scientific">Virgisporangium ochraceum</name>
    <dbReference type="NCBI Taxonomy" id="65505"/>
    <lineage>
        <taxon>Bacteria</taxon>
        <taxon>Bacillati</taxon>
        <taxon>Actinomycetota</taxon>
        <taxon>Actinomycetes</taxon>
        <taxon>Micromonosporales</taxon>
        <taxon>Micromonosporaceae</taxon>
        <taxon>Virgisporangium</taxon>
    </lineage>
</organism>
<evidence type="ECO:0000256" key="2">
    <source>
        <dbReference type="SAM" id="MobiDB-lite"/>
    </source>
</evidence>
<dbReference type="Proteomes" id="UP000635606">
    <property type="component" value="Unassembled WGS sequence"/>
</dbReference>
<sequence length="347" mass="35890">MTGYEAAHQAARTPPGESGEGGSSAQRLGPHPPRMEPHTGGFSTSAFQAHRPANPTSSFPVGTGSPAVPSQPAPTSTPTGAFHGYSQPPAPRRSLLPALTLFLVVLLTGVAVVQAIMLADTRDKLDKVRADSAAQRTAAQEEAKGLEERTKELERRAGNTLDAAAVAANVLPSVFRVTSQAGTGTGFAFANQTPEGGTNVITNYHVIDANWESGRREVDLEQQNRRFKGQITKVDKDADLAIIQVTDAFPRLASAPEPAKPGQPVVVVGSPLGLEDSVTSGVISAQRTINGGPVLQFDAPVNPGNSGGPIVNAQGQVVGVVNAKLNNAEGISLGIPVAVVCQNLGIC</sequence>
<evidence type="ECO:0000256" key="1">
    <source>
        <dbReference type="SAM" id="Coils"/>
    </source>
</evidence>
<feature type="coiled-coil region" evidence="1">
    <location>
        <begin position="129"/>
        <end position="163"/>
    </location>
</feature>
<reference evidence="4" key="1">
    <citation type="submission" date="2021-01" db="EMBL/GenBank/DDBJ databases">
        <title>Whole genome shotgun sequence of Virgisporangium ochraceum NBRC 16418.</title>
        <authorList>
            <person name="Komaki H."/>
            <person name="Tamura T."/>
        </authorList>
    </citation>
    <scope>NUCLEOTIDE SEQUENCE</scope>
    <source>
        <strain evidence="4">NBRC 16418</strain>
    </source>
</reference>
<keyword evidence="3" id="KW-1133">Transmembrane helix</keyword>
<dbReference type="Gene3D" id="2.40.10.120">
    <property type="match status" value="1"/>
</dbReference>
<evidence type="ECO:0008006" key="6">
    <source>
        <dbReference type="Google" id="ProtNLM"/>
    </source>
</evidence>
<dbReference type="PANTHER" id="PTHR43019:SF23">
    <property type="entry name" value="PROTEASE DO-LIKE 5, CHLOROPLASTIC"/>
    <property type="match status" value="1"/>
</dbReference>